<accession>A0A4V3SCY5</accession>
<dbReference type="Proteomes" id="UP000308267">
    <property type="component" value="Unassembled WGS sequence"/>
</dbReference>
<proteinExistence type="predicted"/>
<keyword evidence="2" id="KW-1185">Reference proteome</keyword>
<dbReference type="AlphaFoldDB" id="A0A4V3SCY5"/>
<organism evidence="1 2">
    <name type="scientific">Opisthorchis felineus</name>
    <dbReference type="NCBI Taxonomy" id="147828"/>
    <lineage>
        <taxon>Eukaryota</taxon>
        <taxon>Metazoa</taxon>
        <taxon>Spiralia</taxon>
        <taxon>Lophotrochozoa</taxon>
        <taxon>Platyhelminthes</taxon>
        <taxon>Trematoda</taxon>
        <taxon>Digenea</taxon>
        <taxon>Opisthorchiida</taxon>
        <taxon>Opisthorchiata</taxon>
        <taxon>Opisthorchiidae</taxon>
        <taxon>Opisthorchis</taxon>
    </lineage>
</organism>
<gene>
    <name evidence="1" type="ORF">CRM22_009553</name>
</gene>
<protein>
    <submittedName>
        <fullName evidence="1">Uncharacterized protein</fullName>
    </submittedName>
</protein>
<sequence>MGTVVFHSSRQVFTVHRLNSFIVSNFFPIEVLSIGSVLRDPLNTDPYRHHHHHHHHHRQHDINVQHRCFAAVQQLLTRGRNLPQSGIFARF</sequence>
<comment type="caution">
    <text evidence="1">The sequence shown here is derived from an EMBL/GenBank/DDBJ whole genome shotgun (WGS) entry which is preliminary data.</text>
</comment>
<reference evidence="1 2" key="1">
    <citation type="journal article" date="2019" name="BMC Genomics">
        <title>New insights from Opisthorchis felineus genome: update on genomics of the epidemiologically important liver flukes.</title>
        <authorList>
            <person name="Ershov N.I."/>
            <person name="Mordvinov V.A."/>
            <person name="Prokhortchouk E.B."/>
            <person name="Pakharukova M.Y."/>
            <person name="Gunbin K.V."/>
            <person name="Ustyantsev K."/>
            <person name="Genaev M.A."/>
            <person name="Blinov A.G."/>
            <person name="Mazur A."/>
            <person name="Boulygina E."/>
            <person name="Tsygankova S."/>
            <person name="Khrameeva E."/>
            <person name="Chekanov N."/>
            <person name="Fan G."/>
            <person name="Xiao A."/>
            <person name="Zhang H."/>
            <person name="Xu X."/>
            <person name="Yang H."/>
            <person name="Solovyev V."/>
            <person name="Lee S.M."/>
            <person name="Liu X."/>
            <person name="Afonnikov D.A."/>
            <person name="Skryabin K.G."/>
        </authorList>
    </citation>
    <scope>NUCLEOTIDE SEQUENCE [LARGE SCALE GENOMIC DNA]</scope>
    <source>
        <strain evidence="1">AK-0245</strain>
        <tissue evidence="1">Whole organism</tissue>
    </source>
</reference>
<evidence type="ECO:0000313" key="1">
    <source>
        <dbReference type="EMBL" id="TGZ58604.1"/>
    </source>
</evidence>
<dbReference type="EMBL" id="SJOL01009220">
    <property type="protein sequence ID" value="TGZ58604.1"/>
    <property type="molecule type" value="Genomic_DNA"/>
</dbReference>
<name>A0A4V3SCY5_OPIFE</name>
<evidence type="ECO:0000313" key="2">
    <source>
        <dbReference type="Proteomes" id="UP000308267"/>
    </source>
</evidence>